<evidence type="ECO:0000256" key="1">
    <source>
        <dbReference type="SAM" id="SignalP"/>
    </source>
</evidence>
<reference evidence="2" key="1">
    <citation type="submission" date="2022-05" db="EMBL/GenBank/DDBJ databases">
        <title>Jatrophihabitans sp. SB3-54 whole genome sequence.</title>
        <authorList>
            <person name="Suh M.K."/>
            <person name="Eom M.K."/>
            <person name="Kim J.S."/>
            <person name="Kim H.S."/>
            <person name="Do H.E."/>
            <person name="Shin Y.K."/>
            <person name="Lee J.-S."/>
        </authorList>
    </citation>
    <scope>NUCLEOTIDE SEQUENCE</scope>
    <source>
        <strain evidence="2">SB3-54</strain>
    </source>
</reference>
<feature type="chain" id="PRO_5046722691" evidence="1">
    <location>
        <begin position="31"/>
        <end position="398"/>
    </location>
</feature>
<dbReference type="RefSeq" id="WP_269442770.1">
    <property type="nucleotide sequence ID" value="NZ_CP097463.1"/>
</dbReference>
<evidence type="ECO:0000313" key="3">
    <source>
        <dbReference type="Proteomes" id="UP001164693"/>
    </source>
</evidence>
<proteinExistence type="predicted"/>
<dbReference type="InterPro" id="IPR048031">
    <property type="entry name" value="ScyD/ScyE-like"/>
</dbReference>
<sequence length="398" mass="40603">MNTHRNRAVASALSITALLAGLVAATPAAAAGSSASITPVLGGLAAPRGIAFDGKGSMYVAESGVAGAGPAGLTHTGKVDKFAWGRTTPTWSTGFNSLYVSEDPTAPPDVLGPAGLSAIGNGCMKNSHGVRNGCQVLMITGESTPGVLAATGNAVNDPQAGHLYRLDGATGAAMSKSDVGSQMYQWTGEHQSLFPDDFPDSNPYGVLVTKDARTEGIRTFVADAGANTISEIMPDGTARVVSYIPNEDFGAFRDSTPTCIAQGPDGYLYVGALDFVSNLFVPPGTGGLSNVWRVDPNADYPTAPTVWASGLTTITACTFDRQGNFWATEMFAGGVDATPPGDVVRIPFAHPGTQDHFGFGQLPVPGGIAQGPDGAMYVTVGSAAPGVNGGVMRVHVGP</sequence>
<organism evidence="2 3">
    <name type="scientific">Jatrophihabitans cynanchi</name>
    <dbReference type="NCBI Taxonomy" id="2944128"/>
    <lineage>
        <taxon>Bacteria</taxon>
        <taxon>Bacillati</taxon>
        <taxon>Actinomycetota</taxon>
        <taxon>Actinomycetes</taxon>
        <taxon>Jatrophihabitantales</taxon>
        <taxon>Jatrophihabitantaceae</taxon>
        <taxon>Jatrophihabitans</taxon>
    </lineage>
</organism>
<keyword evidence="3" id="KW-1185">Reference proteome</keyword>
<dbReference type="InterPro" id="IPR011042">
    <property type="entry name" value="6-blade_b-propeller_TolB-like"/>
</dbReference>
<dbReference type="Proteomes" id="UP001164693">
    <property type="component" value="Chromosome"/>
</dbReference>
<evidence type="ECO:0000313" key="2">
    <source>
        <dbReference type="EMBL" id="WAX56239.1"/>
    </source>
</evidence>
<accession>A0ABY7JV49</accession>
<dbReference type="Gene3D" id="2.120.10.30">
    <property type="entry name" value="TolB, C-terminal domain"/>
    <property type="match status" value="1"/>
</dbReference>
<name>A0ABY7JV49_9ACTN</name>
<protein>
    <submittedName>
        <fullName evidence="2">ScyD/ScyE family protein</fullName>
    </submittedName>
</protein>
<keyword evidence="1" id="KW-0732">Signal</keyword>
<gene>
    <name evidence="2" type="ORF">M6B22_17100</name>
</gene>
<dbReference type="NCBIfam" id="NF033206">
    <property type="entry name" value="ScyE_fam"/>
    <property type="match status" value="1"/>
</dbReference>
<feature type="signal peptide" evidence="1">
    <location>
        <begin position="1"/>
        <end position="30"/>
    </location>
</feature>
<dbReference type="SUPFAM" id="SSF63829">
    <property type="entry name" value="Calcium-dependent phosphotriesterase"/>
    <property type="match status" value="1"/>
</dbReference>
<dbReference type="EMBL" id="CP097463">
    <property type="protein sequence ID" value="WAX56239.1"/>
    <property type="molecule type" value="Genomic_DNA"/>
</dbReference>